<dbReference type="PANTHER" id="PTHR45629">
    <property type="entry name" value="SNF2/RAD54 FAMILY MEMBER"/>
    <property type="match status" value="1"/>
</dbReference>
<reference evidence="6" key="1">
    <citation type="submission" date="2011-09" db="EMBL/GenBank/DDBJ databases">
        <title>The permanent draft genome of Mucilaginibacter paludis DSM 18603.</title>
        <authorList>
            <consortium name="US DOE Joint Genome Institute (JGI-PGF)"/>
            <person name="Lucas S."/>
            <person name="Han J."/>
            <person name="Lapidus A."/>
            <person name="Bruce D."/>
            <person name="Goodwin L."/>
            <person name="Pitluck S."/>
            <person name="Peters L."/>
            <person name="Kyrpides N."/>
            <person name="Mavromatis K."/>
            <person name="Ivanova N."/>
            <person name="Mikhailova N."/>
            <person name="Held B."/>
            <person name="Detter J.C."/>
            <person name="Tapia R."/>
            <person name="Han C."/>
            <person name="Land M."/>
            <person name="Hauser L."/>
            <person name="Markowitz V."/>
            <person name="Cheng J.-F."/>
            <person name="Hugenholtz P."/>
            <person name="Woyke T."/>
            <person name="Wu D."/>
            <person name="Tindall B."/>
            <person name="Brambilla E."/>
            <person name="Klenk H.-P."/>
            <person name="Eisen J.A."/>
        </authorList>
    </citation>
    <scope>NUCLEOTIDE SEQUENCE [LARGE SCALE GENOMIC DNA]</scope>
    <source>
        <strain evidence="6">DSM 18603</strain>
    </source>
</reference>
<keyword evidence="1" id="KW-0378">Hydrolase</keyword>
<evidence type="ECO:0000313" key="7">
    <source>
        <dbReference type="Proteomes" id="UP000002774"/>
    </source>
</evidence>
<dbReference type="GO" id="GO:0008270">
    <property type="term" value="F:zinc ion binding"/>
    <property type="evidence" value="ECO:0007669"/>
    <property type="project" value="UniProtKB-KW"/>
</dbReference>
<keyword evidence="2" id="KW-0479">Metal-binding</keyword>
<dbReference type="STRING" id="714943.Mucpa_5262"/>
<dbReference type="SUPFAM" id="SSF52540">
    <property type="entry name" value="P-loop containing nucleoside triphosphate hydrolases"/>
    <property type="match status" value="2"/>
</dbReference>
<dbReference type="InterPro" id="IPR038718">
    <property type="entry name" value="SNF2-like_sf"/>
</dbReference>
<dbReference type="eggNOG" id="COG0553">
    <property type="taxonomic scope" value="Bacteria"/>
</dbReference>
<dbReference type="Pfam" id="PF00271">
    <property type="entry name" value="Helicase_C"/>
    <property type="match status" value="1"/>
</dbReference>
<protein>
    <submittedName>
        <fullName evidence="6">SNF2-related protein</fullName>
    </submittedName>
</protein>
<dbReference type="GO" id="GO:0005524">
    <property type="term" value="F:ATP binding"/>
    <property type="evidence" value="ECO:0007669"/>
    <property type="project" value="InterPro"/>
</dbReference>
<dbReference type="SMART" id="SM00487">
    <property type="entry name" value="DEXDc"/>
    <property type="match status" value="1"/>
</dbReference>
<dbReference type="GO" id="GO:0015616">
    <property type="term" value="F:DNA translocase activity"/>
    <property type="evidence" value="ECO:0007669"/>
    <property type="project" value="TreeGrafter"/>
</dbReference>
<dbReference type="GO" id="GO:0016787">
    <property type="term" value="F:hydrolase activity"/>
    <property type="evidence" value="ECO:0007669"/>
    <property type="project" value="UniProtKB-KW"/>
</dbReference>
<dbReference type="InterPro" id="IPR049730">
    <property type="entry name" value="SNF2/RAD54-like_C"/>
</dbReference>
<dbReference type="Proteomes" id="UP000002774">
    <property type="component" value="Chromosome"/>
</dbReference>
<accession>H1Y5I5</accession>
<gene>
    <name evidence="6" type="ORF">Mucpa_5262</name>
</gene>
<feature type="domain" description="Helicase C-terminal" evidence="5">
    <location>
        <begin position="944"/>
        <end position="1107"/>
    </location>
</feature>
<organism evidence="6 7">
    <name type="scientific">Mucilaginibacter paludis DSM 18603</name>
    <dbReference type="NCBI Taxonomy" id="714943"/>
    <lineage>
        <taxon>Bacteria</taxon>
        <taxon>Pseudomonadati</taxon>
        <taxon>Bacteroidota</taxon>
        <taxon>Sphingobacteriia</taxon>
        <taxon>Sphingobacteriales</taxon>
        <taxon>Sphingobacteriaceae</taxon>
        <taxon>Mucilaginibacter</taxon>
    </lineage>
</organism>
<dbReference type="PROSITE" id="PS51192">
    <property type="entry name" value="HELICASE_ATP_BIND_1"/>
    <property type="match status" value="1"/>
</dbReference>
<dbReference type="InterPro" id="IPR014001">
    <property type="entry name" value="Helicase_ATP-bd"/>
</dbReference>
<dbReference type="InterPro" id="IPR050496">
    <property type="entry name" value="SNF2_RAD54_helicase_repair"/>
</dbReference>
<dbReference type="Gene3D" id="3.40.50.300">
    <property type="entry name" value="P-loop containing nucleotide triphosphate hydrolases"/>
    <property type="match status" value="1"/>
</dbReference>
<sequence length="1110" mass="126919">MSISKLTEQRVAQNISPGLYFDQYSYRFIVPQYIALNEATFINQYQSADSPLVSISQGNSELLVSCTCKAQSAKLCEHQAEALTAIIKREEFRIFFDDTLREEKLKKFAVDYGMEHESGLDQYFKLSYYNKKTTISTISSALTPITKESLNQIKATVLPDVEPISTGADMDSQTYCIVLRQHKFYNYLIIELYRATATKDGRIKNPLTIVPPLDQIWDTEDPQEVKFFTGIHKFQSHSNQQRNESDLLALRSLVKNPLGYNFYYHNSDVSENVVAASIVPVKVAMLPRDLSLTINTKDQFVELAGNLQIEGDNYEAKDLSVKFTYFVLAGGTLYLADNLQILGVLDILKNKPDNLLIHQSKYPEFKTQVLAKLEDRVDINYANIKPATPAQLEQQGFNEQVERIIYLSDFGAHVMIIPVIRYGEAEVPIRTKRQIHGMDTKGEEFKVSRDNAAEDAFIALLIKQHPYFDEQLDNDLQYFYLHKKRFLEEDWFLNTFEEWRQQGITILGFNEIEGNKLNPNKVKITIKVLSGINWFNTLVNVSFGNKKAPLKLVQKAIQNKSKYVQLDDGTLGILPENWIEKFTGYFNSGEIADADTIRTSKTNFQAIEQYYEQELLDNEVTNELKLYKQKLSSFENIKEVAVPAELNGTLRSYQVQGLNWLNFLDDFNFGGCLADDMGLGKTLQIIAFILLQRAKVSHNVNLLVVPTSLIFNWQAEVAKFAPSIKIHTIYGSDRIKHTSDFGKYELILTSYGTLLADINFLKEYSFNYIFLDESQQIKNPESQRYKAVRVLKSRNKIVITGTPIENNTFDLYGQLSFACPGLLGSKQYFKEIYSSPIDQFKNSKRARELQNKIKPFILRRTKQEVATELPDKTEMVLYCEMQSQQRAIYDAYEKEFREYICATSNKELAKSPINVLRGLTKLRQICDSPMLLSGEKLPGDESAKIATLMEEITGKMANHKILVFSQFVSMLDLIKKELHQRNISFAYLTGSTRNRQKVVEDFQNNSATRVFLISLKAGGTGLNLTEADYVYLVDPWWNPAVENQAIDRSHRIGQNKNIVAVRLICPGTVEEKMMKVQSSKRELVNDLITTDSSFINSLSKEQLLDLLGTF</sequence>
<dbReference type="InterPro" id="IPR027417">
    <property type="entry name" value="P-loop_NTPase"/>
</dbReference>
<dbReference type="InterPro" id="IPR000330">
    <property type="entry name" value="SNF2_N"/>
</dbReference>
<feature type="domain" description="SWIM-type" evidence="3">
    <location>
        <begin position="51"/>
        <end position="87"/>
    </location>
</feature>
<keyword evidence="2" id="KW-0863">Zinc-finger</keyword>
<feature type="domain" description="Helicase ATP-binding" evidence="4">
    <location>
        <begin position="662"/>
        <end position="821"/>
    </location>
</feature>
<evidence type="ECO:0000259" key="4">
    <source>
        <dbReference type="PROSITE" id="PS51192"/>
    </source>
</evidence>
<dbReference type="PANTHER" id="PTHR45629:SF7">
    <property type="entry name" value="DNA EXCISION REPAIR PROTEIN ERCC-6-RELATED"/>
    <property type="match status" value="1"/>
</dbReference>
<dbReference type="InterPro" id="IPR001650">
    <property type="entry name" value="Helicase_C-like"/>
</dbReference>
<dbReference type="PROSITE" id="PS51194">
    <property type="entry name" value="HELICASE_CTER"/>
    <property type="match status" value="1"/>
</dbReference>
<dbReference type="OrthoDB" id="9760715at2"/>
<dbReference type="Gene3D" id="3.40.50.10810">
    <property type="entry name" value="Tandem AAA-ATPase domain"/>
    <property type="match status" value="1"/>
</dbReference>
<evidence type="ECO:0000256" key="2">
    <source>
        <dbReference type="PROSITE-ProRule" id="PRU00325"/>
    </source>
</evidence>
<keyword evidence="7" id="KW-1185">Reference proteome</keyword>
<evidence type="ECO:0000256" key="1">
    <source>
        <dbReference type="ARBA" id="ARBA00022801"/>
    </source>
</evidence>
<name>H1Y5I5_9SPHI</name>
<dbReference type="SMART" id="SM00490">
    <property type="entry name" value="HELICc"/>
    <property type="match status" value="1"/>
</dbReference>
<dbReference type="PROSITE" id="PS50966">
    <property type="entry name" value="ZF_SWIM"/>
    <property type="match status" value="1"/>
</dbReference>
<dbReference type="HOGENOM" id="CLU_000315_21_3_10"/>
<dbReference type="Pfam" id="PF00176">
    <property type="entry name" value="SNF2-rel_dom"/>
    <property type="match status" value="1"/>
</dbReference>
<proteinExistence type="predicted"/>
<dbReference type="EMBL" id="CM001403">
    <property type="protein sequence ID" value="EHQ29337.1"/>
    <property type="molecule type" value="Genomic_DNA"/>
</dbReference>
<dbReference type="AlphaFoldDB" id="H1Y5I5"/>
<evidence type="ECO:0000259" key="3">
    <source>
        <dbReference type="PROSITE" id="PS50966"/>
    </source>
</evidence>
<evidence type="ECO:0000313" key="6">
    <source>
        <dbReference type="EMBL" id="EHQ29337.1"/>
    </source>
</evidence>
<keyword evidence="2" id="KW-0862">Zinc</keyword>
<dbReference type="InterPro" id="IPR007527">
    <property type="entry name" value="Znf_SWIM"/>
</dbReference>
<evidence type="ECO:0000259" key="5">
    <source>
        <dbReference type="PROSITE" id="PS51194"/>
    </source>
</evidence>
<dbReference type="CDD" id="cd18793">
    <property type="entry name" value="SF2_C_SNF"/>
    <property type="match status" value="1"/>
</dbReference>